<dbReference type="InterPro" id="IPR031977">
    <property type="entry name" value="DUF4783"/>
</dbReference>
<keyword evidence="1" id="KW-0732">Signal</keyword>
<reference evidence="2 3" key="1">
    <citation type="submission" date="2022-10" db="EMBL/GenBank/DDBJ databases">
        <title>Comparative genomics and taxonomic characterization of three novel marine species of genus Reichenbachiella exhibiting antioxidant and polysaccharide degradation activities.</title>
        <authorList>
            <person name="Muhammad N."/>
            <person name="Lee Y.-J."/>
            <person name="Ko J."/>
            <person name="Kim S.-G."/>
        </authorList>
    </citation>
    <scope>NUCLEOTIDE SEQUENCE [LARGE SCALE GENOMIC DNA]</scope>
    <source>
        <strain evidence="2 3">ABR2-5</strain>
    </source>
</reference>
<comment type="caution">
    <text evidence="2">The sequence shown here is derived from an EMBL/GenBank/DDBJ whole genome shotgun (WGS) entry which is preliminary data.</text>
</comment>
<evidence type="ECO:0000313" key="3">
    <source>
        <dbReference type="Proteomes" id="UP001300692"/>
    </source>
</evidence>
<evidence type="ECO:0000313" key="2">
    <source>
        <dbReference type="EMBL" id="MCV9387820.1"/>
    </source>
</evidence>
<dbReference type="Pfam" id="PF16022">
    <property type="entry name" value="DUF4783"/>
    <property type="match status" value="1"/>
</dbReference>
<evidence type="ECO:0000256" key="1">
    <source>
        <dbReference type="SAM" id="SignalP"/>
    </source>
</evidence>
<name>A0ABT3CVU2_9BACT</name>
<feature type="signal peptide" evidence="1">
    <location>
        <begin position="1"/>
        <end position="20"/>
    </location>
</feature>
<proteinExistence type="predicted"/>
<keyword evidence="3" id="KW-1185">Reference proteome</keyword>
<feature type="chain" id="PRO_5046311055" evidence="1">
    <location>
        <begin position="21"/>
        <end position="128"/>
    </location>
</feature>
<dbReference type="Gene3D" id="3.10.450.50">
    <property type="match status" value="1"/>
</dbReference>
<protein>
    <submittedName>
        <fullName evidence="2">DUF4783 domain-containing protein</fullName>
    </submittedName>
</protein>
<sequence length="128" mass="14586">MMKQLFAILSIFFIAQVAMGQETTENVEQAFNAGSAKELIKYFNQVTEVKINDVGANYSKAQAEPLLRDFFKQNPPASFEYIHRGTSPEGLKYNIALYSSRSKTYRVVLLLKKVNDQYVVDTINFSED</sequence>
<gene>
    <name evidence="2" type="ORF">N7U62_14150</name>
</gene>
<organism evidence="2 3">
    <name type="scientific">Reichenbachiella ulvae</name>
    <dbReference type="NCBI Taxonomy" id="2980104"/>
    <lineage>
        <taxon>Bacteria</taxon>
        <taxon>Pseudomonadati</taxon>
        <taxon>Bacteroidota</taxon>
        <taxon>Cytophagia</taxon>
        <taxon>Cytophagales</taxon>
        <taxon>Reichenbachiellaceae</taxon>
        <taxon>Reichenbachiella</taxon>
    </lineage>
</organism>
<dbReference type="Proteomes" id="UP001300692">
    <property type="component" value="Unassembled WGS sequence"/>
</dbReference>
<dbReference type="EMBL" id="JAOYOD010000001">
    <property type="protein sequence ID" value="MCV9387820.1"/>
    <property type="molecule type" value="Genomic_DNA"/>
</dbReference>
<dbReference type="RefSeq" id="WP_264138638.1">
    <property type="nucleotide sequence ID" value="NZ_JAOYOD010000001.1"/>
</dbReference>
<accession>A0ABT3CVU2</accession>